<evidence type="ECO:0000313" key="2">
    <source>
        <dbReference type="Proteomes" id="UP000019483"/>
    </source>
</evidence>
<accession>W9DUG5</accession>
<protein>
    <submittedName>
        <fullName evidence="1">Uncharacterized protein</fullName>
    </submittedName>
</protein>
<proteinExistence type="predicted"/>
<dbReference type="AlphaFoldDB" id="W9DUG5"/>
<organism evidence="1 2">
    <name type="scientific">Methanolobus tindarius DSM 2278</name>
    <dbReference type="NCBI Taxonomy" id="1090322"/>
    <lineage>
        <taxon>Archaea</taxon>
        <taxon>Methanobacteriati</taxon>
        <taxon>Methanobacteriota</taxon>
        <taxon>Stenosarchaea group</taxon>
        <taxon>Methanomicrobia</taxon>
        <taxon>Methanosarcinales</taxon>
        <taxon>Methanosarcinaceae</taxon>
        <taxon>Methanolobus</taxon>
    </lineage>
</organism>
<gene>
    <name evidence="1" type="ORF">MettiDRAFT_2770</name>
</gene>
<dbReference type="STRING" id="1090322.MettiDRAFT_2770"/>
<dbReference type="Proteomes" id="UP000019483">
    <property type="component" value="Unassembled WGS sequence"/>
</dbReference>
<dbReference type="RefSeq" id="WP_023846407.1">
    <property type="nucleotide sequence ID" value="NZ_AZAJ01000001.1"/>
</dbReference>
<name>W9DUG5_METTI</name>
<evidence type="ECO:0000313" key="1">
    <source>
        <dbReference type="EMBL" id="ETA69275.1"/>
    </source>
</evidence>
<sequence length="228" mass="26529">MAVENNISMYYPEKDHTHSIKICYDGSISQVINLESFVDEDKAYFIKKFVNASYNSALILSNENMLNELKYPEWERVTPGIKNLSVHNEDIEKLSFPKGRETTNIGINIDLFKENEIHNLLAKVHHLGRKGNSVLLIIDNLNYLLNIKGLNKEPYARRTIENTLYYTPTLICDGFPLDQDLFKRIKGITTTIRNVSEDSYDVIYNKHNEVFEDIKLENINLTPKHRDY</sequence>
<comment type="caution">
    <text evidence="1">The sequence shown here is derived from an EMBL/GenBank/DDBJ whole genome shotgun (WGS) entry which is preliminary data.</text>
</comment>
<reference evidence="1 2" key="1">
    <citation type="submission" date="2013-08" db="EMBL/GenBank/DDBJ databases">
        <authorList>
            <consortium name="DOE Joint Genome Institute"/>
            <person name="Eisen J."/>
            <person name="Huntemann M."/>
            <person name="Han J."/>
            <person name="Chen A."/>
            <person name="Kyrpides N."/>
            <person name="Mavromatis K."/>
            <person name="Markowitz V."/>
            <person name="Palaniappan K."/>
            <person name="Ivanova N."/>
            <person name="Schaumberg A."/>
            <person name="Pati A."/>
            <person name="Liolios K."/>
            <person name="Nordberg H.P."/>
            <person name="Cantor M.N."/>
            <person name="Hua S.X."/>
            <person name="Woyke T."/>
        </authorList>
    </citation>
    <scope>NUCLEOTIDE SEQUENCE [LARGE SCALE GENOMIC DNA]</scope>
    <source>
        <strain evidence="1 2">DSM 2278</strain>
    </source>
</reference>
<dbReference type="EMBL" id="AZAJ01000001">
    <property type="protein sequence ID" value="ETA69275.1"/>
    <property type="molecule type" value="Genomic_DNA"/>
</dbReference>
<keyword evidence="2" id="KW-1185">Reference proteome</keyword>